<comment type="caution">
    <text evidence="1">The sequence shown here is derived from an EMBL/GenBank/DDBJ whole genome shotgun (WGS) entry which is preliminary data.</text>
</comment>
<dbReference type="GeneID" id="93712395"/>
<dbReference type="RefSeq" id="WP_061802393.1">
    <property type="nucleotide sequence ID" value="NZ_FOXX01000011.1"/>
</dbReference>
<protein>
    <submittedName>
        <fullName evidence="1">Uncharacterized protein</fullName>
    </submittedName>
</protein>
<name>A0A1I6BM62_9BACI</name>
<evidence type="ECO:0000313" key="2">
    <source>
        <dbReference type="Proteomes" id="UP000182762"/>
    </source>
</evidence>
<reference evidence="1 2" key="1">
    <citation type="submission" date="2016-10" db="EMBL/GenBank/DDBJ databases">
        <authorList>
            <person name="Varghese N."/>
            <person name="Submissions S."/>
        </authorList>
    </citation>
    <scope>NUCLEOTIDE SEQUENCE [LARGE SCALE GENOMIC DNA]</scope>
    <source>
        <strain evidence="1 2">DSM 13796</strain>
    </source>
</reference>
<keyword evidence="2" id="KW-1185">Reference proteome</keyword>
<evidence type="ECO:0000313" key="1">
    <source>
        <dbReference type="EMBL" id="SFQ82029.1"/>
    </source>
</evidence>
<gene>
    <name evidence="1" type="ORF">SAMN02745910_03817</name>
</gene>
<dbReference type="EMBL" id="FOXX01000011">
    <property type="protein sequence ID" value="SFQ82029.1"/>
    <property type="molecule type" value="Genomic_DNA"/>
</dbReference>
<dbReference type="Proteomes" id="UP000182762">
    <property type="component" value="Unassembled WGS sequence"/>
</dbReference>
<sequence length="365" mass="38600">MSTIEINPDVVKQLASKISSIGAEVSSVDQRVNSCLKGIKGVSLSVSFNSINNGINSLHGIASETASTMATQDNIIASLLNLPSVGSQYFDIKGNIDKILITGHTLTALTLLGTKSINIKMHNPRTKVASISTAKWVQGKGKASIFRNFAQRTTAFMKKEHTNPAIKFLKNKTGLNKYKTFNGWIKYNFMGIGDNHTVVGMKKLTKSVSKKIFPINVAANVLEEVVKTSDKITKGTFKPSDGVTSVSNVAIKSGAAYAGSIAGGTVGAALLGPPGAVAGAFVGGYLGTLAGDWVAGKAEDFIKNHSKTINKAVNDTISKASDAIHKGKEEISKAMDKGKKEVSKTIDKGKELFSQGSKWASGLLH</sequence>
<organism evidence="1 2">
    <name type="scientific">Priestia endophytica DSM 13796</name>
    <dbReference type="NCBI Taxonomy" id="1121089"/>
    <lineage>
        <taxon>Bacteria</taxon>
        <taxon>Bacillati</taxon>
        <taxon>Bacillota</taxon>
        <taxon>Bacilli</taxon>
        <taxon>Bacillales</taxon>
        <taxon>Bacillaceae</taxon>
        <taxon>Priestia</taxon>
    </lineage>
</organism>
<proteinExistence type="predicted"/>
<accession>A0A1I6BM62</accession>